<reference evidence="1 2" key="1">
    <citation type="submission" date="2022-12" db="EMBL/GenBank/DDBJ databases">
        <title>Genomic features and morphological characterization of a novel Knufia sp. strain isolated from spacecraft assembly facility.</title>
        <authorList>
            <person name="Teixeira M."/>
            <person name="Chander A.M."/>
            <person name="Stajich J.E."/>
            <person name="Venkateswaran K."/>
        </authorList>
    </citation>
    <scope>NUCLEOTIDE SEQUENCE [LARGE SCALE GENOMIC DNA]</scope>
    <source>
        <strain evidence="1 2">FJI-L2-BK-P2</strain>
    </source>
</reference>
<evidence type="ECO:0000313" key="1">
    <source>
        <dbReference type="EMBL" id="KAK5953120.1"/>
    </source>
</evidence>
<protein>
    <submittedName>
        <fullName evidence="1">Uncharacterized protein</fullName>
    </submittedName>
</protein>
<dbReference type="EMBL" id="JAKLMC020000012">
    <property type="protein sequence ID" value="KAK5953120.1"/>
    <property type="molecule type" value="Genomic_DNA"/>
</dbReference>
<keyword evidence="2" id="KW-1185">Reference proteome</keyword>
<gene>
    <name evidence="1" type="ORF">OHC33_005688</name>
</gene>
<evidence type="ECO:0000313" key="2">
    <source>
        <dbReference type="Proteomes" id="UP001316803"/>
    </source>
</evidence>
<accession>A0AAN8I8J7</accession>
<comment type="caution">
    <text evidence="1">The sequence shown here is derived from an EMBL/GenBank/DDBJ whole genome shotgun (WGS) entry which is preliminary data.</text>
</comment>
<dbReference type="Proteomes" id="UP001316803">
    <property type="component" value="Unassembled WGS sequence"/>
</dbReference>
<organism evidence="1 2">
    <name type="scientific">Knufia fluminis</name>
    <dbReference type="NCBI Taxonomy" id="191047"/>
    <lineage>
        <taxon>Eukaryota</taxon>
        <taxon>Fungi</taxon>
        <taxon>Dikarya</taxon>
        <taxon>Ascomycota</taxon>
        <taxon>Pezizomycotina</taxon>
        <taxon>Eurotiomycetes</taxon>
        <taxon>Chaetothyriomycetidae</taxon>
        <taxon>Chaetothyriales</taxon>
        <taxon>Trichomeriaceae</taxon>
        <taxon>Knufia</taxon>
    </lineage>
</organism>
<proteinExistence type="predicted"/>
<sequence length="1081" mass="120736">MPTFGRLTNSLLAANNENTLALANLNFDFMLIKFEAPKEFHPFGQSLSVQRRSEAEEGTTHKIARRLGALFEGLVPQTPELIKAYGRRTSEIATKPHINPRGTKRDGPFEAYVGADGTSLWAAVTSINNDTTSHPPLAVHLLACILARAYEAKIAVAIWVELVRARREEIESCIDRAPQPLSACMAAGQDISRDQLALWDDSARSWLRSADEANKANRTRLQLLVNNMHLTFTHHKTTYQSVISIWQNAMQGMEQAIKGNPQAVSDGSVLMALSAWHIYPNLIVLGLGYTKTETIHFNDPLVPGRGALTIGLEFTPGSRPAGVHWSLVLSHLHYYGSGVEVNSWTEIERMTIQQLLVLVYGNLMSSWGVARDGAEEKACAKWMVALRDRMIEQTTGLYDSATWYQCFSALILAASAYLRLEAEDKRTCSMIMSWGRRRCEKFMSNSSQSPFLGLNCASTMTMLDSATPLEAGIKYLRGIAQDMGLGPGDAVIRYKSWLRRSEVVQLATAIPHHRASSKRTAMNEQKLENMYLFGGLHYRMSSAVKGTRCGPYCHTGTMEGCQTYDAVPVAQAKALPTLPEEEIVLLSPETTEITMLSSMALRNLDESGQKQYCVWMNPPSLYHNHVHPYQPISRCPTLSHGHLHCHCADPCLERSQYYHGAAFRLILGNMDGLGLFVRTQVETHDHEANLKLWYDRAVETLEKRSRSRTYTAGLPDNVTTVPRLLSSYINCIMDDMRDKIGDLAPRLAASKPFDIGDFVKLIGVSRLTSGYRTSLRAIRYVDLIYQNLQGATIPLNVLDISLKEVKWLDYHDIVYDSGDPTDFERFLSMRKMEIDNGFFSRAARFACIAMFESGIHNLDPSVFNPVVAMASANSLFVAAELVADPSESCGQAIKRVIGNVGRAGISLLVLPQLEPRVKELGYDWRAVPHVDYDFEREDNFQHTNLVLSFTEWSRPVHSPQRGSIGEDIFLIECVLSVHDWGKWVADIDPKNHNIINWDVSCTCPKQDEPTLTAIDSWEELLDAPDNVAVFRANGNIYARLGAVAIRKSQGTDQQKRTLIVPPGVKPCFRCVGHLDKAVIID</sequence>
<dbReference type="AlphaFoldDB" id="A0AAN8I8J7"/>
<name>A0AAN8I8J7_9EURO</name>